<dbReference type="Proteomes" id="UP000035763">
    <property type="component" value="Unassembled WGS sequence"/>
</dbReference>
<organism evidence="1 2">
    <name type="scientific">Nostocoides australiense Ben110</name>
    <dbReference type="NCBI Taxonomy" id="1193182"/>
    <lineage>
        <taxon>Bacteria</taxon>
        <taxon>Bacillati</taxon>
        <taxon>Actinomycetota</taxon>
        <taxon>Actinomycetes</taxon>
        <taxon>Micrococcales</taxon>
        <taxon>Intrasporangiaceae</taxon>
        <taxon>Nostocoides</taxon>
    </lineage>
</organism>
<dbReference type="STRING" id="1193182.BN11_1420003"/>
<comment type="caution">
    <text evidence="1">The sequence shown here is derived from an EMBL/GenBank/DDBJ whole genome shotgun (WGS) entry which is preliminary data.</text>
</comment>
<name>W6JTM8_9MICO</name>
<protein>
    <submittedName>
        <fullName evidence="1">Uncharacterized protein</fullName>
    </submittedName>
</protein>
<sequence length="160" mass="17221">MFPRPRRDLRAWLAAARADGADGHHRLIHKVDTWFDRHLVSQWAGARDAPDAVYDRLSREFTGGGVDALVVASGARHPMGRPRTAHPRRRPVVAGVARDAAPEALRDASSRPSGAFADPRPDGVFWSLMRDAAGQLYVGVMGGRAPVPGGGRIYAVVAAD</sequence>
<proteinExistence type="predicted"/>
<dbReference type="AlphaFoldDB" id="W6JTM8"/>
<keyword evidence="2" id="KW-1185">Reference proteome</keyword>
<evidence type="ECO:0000313" key="2">
    <source>
        <dbReference type="Proteomes" id="UP000035763"/>
    </source>
</evidence>
<dbReference type="RefSeq" id="WP_157044072.1">
    <property type="nucleotide sequence ID" value="NZ_HG764815.1"/>
</dbReference>
<evidence type="ECO:0000313" key="1">
    <source>
        <dbReference type="EMBL" id="CCH72177.1"/>
    </source>
</evidence>
<dbReference type="EMBL" id="CAJA01000049">
    <property type="protein sequence ID" value="CCH72177.1"/>
    <property type="molecule type" value="Genomic_DNA"/>
</dbReference>
<gene>
    <name evidence="1" type="ORF">BN11_1420003</name>
</gene>
<accession>W6JTM8</accession>
<reference evidence="1 2" key="1">
    <citation type="journal article" date="2013" name="ISME J.">
        <title>A metabolic model for members of the genus Tetrasphaera involved in enhanced biological phosphorus removal.</title>
        <authorList>
            <person name="Kristiansen R."/>
            <person name="Nguyen H.T.T."/>
            <person name="Saunders A.M."/>
            <person name="Nielsen J.L."/>
            <person name="Wimmer R."/>
            <person name="Le V.Q."/>
            <person name="McIlroy S.J."/>
            <person name="Petrovski S."/>
            <person name="Seviour R.J."/>
            <person name="Calteau A."/>
            <person name="Nielsen K.L."/>
            <person name="Nielsen P.H."/>
        </authorList>
    </citation>
    <scope>NUCLEOTIDE SEQUENCE [LARGE SCALE GENOMIC DNA]</scope>
    <source>
        <strain evidence="1 2">Ben110</strain>
    </source>
</reference>